<evidence type="ECO:0000256" key="1">
    <source>
        <dbReference type="SAM" id="Phobius"/>
    </source>
</evidence>
<gene>
    <name evidence="2" type="ORF">TrVE_jg2911</name>
</gene>
<organism evidence="2 3">
    <name type="scientific">Triparma verrucosa</name>
    <dbReference type="NCBI Taxonomy" id="1606542"/>
    <lineage>
        <taxon>Eukaryota</taxon>
        <taxon>Sar</taxon>
        <taxon>Stramenopiles</taxon>
        <taxon>Ochrophyta</taxon>
        <taxon>Bolidophyceae</taxon>
        <taxon>Parmales</taxon>
        <taxon>Triparmaceae</taxon>
        <taxon>Triparma</taxon>
    </lineage>
</organism>
<keyword evidence="1" id="KW-1133">Transmembrane helix</keyword>
<comment type="caution">
    <text evidence="2">The sequence shown here is derived from an EMBL/GenBank/DDBJ whole genome shotgun (WGS) entry which is preliminary data.</text>
</comment>
<keyword evidence="3" id="KW-1185">Reference proteome</keyword>
<dbReference type="EMBL" id="BRXX01000404">
    <property type="protein sequence ID" value="GMI09684.1"/>
    <property type="molecule type" value="Genomic_DNA"/>
</dbReference>
<evidence type="ECO:0000313" key="2">
    <source>
        <dbReference type="EMBL" id="GMI09684.1"/>
    </source>
</evidence>
<proteinExistence type="predicted"/>
<accession>A0A9W7FCJ7</accession>
<dbReference type="Proteomes" id="UP001165160">
    <property type="component" value="Unassembled WGS sequence"/>
</dbReference>
<keyword evidence="1" id="KW-0812">Transmembrane</keyword>
<protein>
    <submittedName>
        <fullName evidence="2">Uncharacterized protein</fullName>
    </submittedName>
</protein>
<keyword evidence="1" id="KW-0472">Membrane</keyword>
<dbReference type="AlphaFoldDB" id="A0A9W7FCJ7"/>
<reference evidence="3" key="1">
    <citation type="journal article" date="2023" name="Commun. Biol.">
        <title>Genome analysis of Parmales, the sister group of diatoms, reveals the evolutionary specialization of diatoms from phago-mixotrophs to photoautotrophs.</title>
        <authorList>
            <person name="Ban H."/>
            <person name="Sato S."/>
            <person name="Yoshikawa S."/>
            <person name="Yamada K."/>
            <person name="Nakamura Y."/>
            <person name="Ichinomiya M."/>
            <person name="Sato N."/>
            <person name="Blanc-Mathieu R."/>
            <person name="Endo H."/>
            <person name="Kuwata A."/>
            <person name="Ogata H."/>
        </authorList>
    </citation>
    <scope>NUCLEOTIDE SEQUENCE [LARGE SCALE GENOMIC DNA]</scope>
    <source>
        <strain evidence="3">NIES 3699</strain>
    </source>
</reference>
<evidence type="ECO:0000313" key="3">
    <source>
        <dbReference type="Proteomes" id="UP001165160"/>
    </source>
</evidence>
<feature type="transmembrane region" description="Helical" evidence="1">
    <location>
        <begin position="33"/>
        <end position="58"/>
    </location>
</feature>
<name>A0A9W7FCJ7_9STRA</name>
<sequence>MSASIDQSNYGSINSGFNSSPPSNRYQYGKTTLIFGSLTLLSTVSILLMSFSPFTFFLSPPPLPFKISLIRHSDKPSNSTSTHYIHLSPLGSDRAIHWSLLPLSPRRLIARKPEAPKYVLREIETLEPLSRILNKRILEVGVNDSFVGDILEEGRRRGGYEAIICWEHYNFHSLCRKLGGDIDVECPGQLRAWPNDDYSSMCTFHYEGGRLVEIEVDREIGKMEEDY</sequence>